<dbReference type="Pfam" id="PF02290">
    <property type="entry name" value="SRP14"/>
    <property type="match status" value="1"/>
</dbReference>
<comment type="subunit">
    <text evidence="7">Component of a fungal signal recognition particle (SRP) complex that consists of a 7SL RNA molecule (scR1) and at least six protein subunits: SRP72, SRP68, SRP54, SEC65, SRP21 and SRP14.</text>
</comment>
<evidence type="ECO:0000256" key="7">
    <source>
        <dbReference type="RuleBase" id="RU368100"/>
    </source>
</evidence>
<evidence type="ECO:0000256" key="5">
    <source>
        <dbReference type="ARBA" id="ARBA00023135"/>
    </source>
</evidence>
<dbReference type="InterPro" id="IPR003210">
    <property type="entry name" value="Signal_recog_particle_SRP14"/>
</dbReference>
<keyword evidence="9" id="KW-1185">Reference proteome</keyword>
<dbReference type="AlphaFoldDB" id="A0A9P8T0G2"/>
<dbReference type="Proteomes" id="UP000769157">
    <property type="component" value="Unassembled WGS sequence"/>
</dbReference>
<dbReference type="GO" id="GO:0005786">
    <property type="term" value="C:signal recognition particle, endoplasmic reticulum targeting"/>
    <property type="evidence" value="ECO:0007669"/>
    <property type="project" value="UniProtKB-UniRule"/>
</dbReference>
<dbReference type="InterPro" id="IPR009018">
    <property type="entry name" value="Signal_recog_particle_SRP9/14"/>
</dbReference>
<comment type="function">
    <text evidence="7">Component of the signal recognition particle (SRP) complex, a ribonucleoprotein complex that mediates the cotranslational targeting of secretory and membrane proteins to the endoplasmic reticulum (ER).</text>
</comment>
<comment type="caution">
    <text evidence="8">The sequence shown here is derived from an EMBL/GenBank/DDBJ whole genome shotgun (WGS) entry which is preliminary data.</text>
</comment>
<evidence type="ECO:0000313" key="9">
    <source>
        <dbReference type="Proteomes" id="UP000769157"/>
    </source>
</evidence>
<evidence type="ECO:0000256" key="1">
    <source>
        <dbReference type="ARBA" id="ARBA00004496"/>
    </source>
</evidence>
<evidence type="ECO:0000313" key="8">
    <source>
        <dbReference type="EMBL" id="KAH3661743.1"/>
    </source>
</evidence>
<evidence type="ECO:0000256" key="4">
    <source>
        <dbReference type="ARBA" id="ARBA00022884"/>
    </source>
</evidence>
<reference evidence="8" key="2">
    <citation type="submission" date="2021-01" db="EMBL/GenBank/DDBJ databases">
        <authorList>
            <person name="Schikora-Tamarit M.A."/>
        </authorList>
    </citation>
    <scope>NUCLEOTIDE SEQUENCE</scope>
    <source>
        <strain evidence="8">CBS6075</strain>
    </source>
</reference>
<dbReference type="GO" id="GO:0030942">
    <property type="term" value="F:endoplasmic reticulum signal peptide binding"/>
    <property type="evidence" value="ECO:0007669"/>
    <property type="project" value="UniProtKB-UniRule"/>
</dbReference>
<gene>
    <name evidence="8" type="ORF">OGAPHI_005921</name>
</gene>
<keyword evidence="5 7" id="KW-0733">Signal recognition particle</keyword>
<dbReference type="GO" id="GO:0008312">
    <property type="term" value="F:7S RNA binding"/>
    <property type="evidence" value="ECO:0007669"/>
    <property type="project" value="UniProtKB-UniRule"/>
</dbReference>
<reference evidence="8" key="1">
    <citation type="journal article" date="2021" name="Open Biol.">
        <title>Shared evolutionary footprints suggest mitochondrial oxidative damage underlies multiple complex I losses in fungi.</title>
        <authorList>
            <person name="Schikora-Tamarit M.A."/>
            <person name="Marcet-Houben M."/>
            <person name="Nosek J."/>
            <person name="Gabaldon T."/>
        </authorList>
    </citation>
    <scope>NUCLEOTIDE SEQUENCE</scope>
    <source>
        <strain evidence="8">CBS6075</strain>
    </source>
</reference>
<dbReference type="EMBL" id="JAEUBE010000414">
    <property type="protein sequence ID" value="KAH3661743.1"/>
    <property type="molecule type" value="Genomic_DNA"/>
</dbReference>
<dbReference type="OrthoDB" id="19209at2759"/>
<proteinExistence type="inferred from homology"/>
<keyword evidence="6 7" id="KW-0687">Ribonucleoprotein</keyword>
<protein>
    <recommendedName>
        <fullName evidence="7">Signal recognition particle subunit SRP14</fullName>
    </recommendedName>
    <alternativeName>
        <fullName evidence="7">Signal recognition particle 14 kDa protein</fullName>
    </alternativeName>
</protein>
<dbReference type="Gene3D" id="3.30.720.10">
    <property type="entry name" value="Signal recognition particle alu RNA binding heterodimer, srp9/1"/>
    <property type="match status" value="1"/>
</dbReference>
<name>A0A9P8T0G2_9ASCO</name>
<evidence type="ECO:0000256" key="3">
    <source>
        <dbReference type="ARBA" id="ARBA00022490"/>
    </source>
</evidence>
<dbReference type="RefSeq" id="XP_046058847.1">
    <property type="nucleotide sequence ID" value="XM_046207155.1"/>
</dbReference>
<sequence>MARLDREQKNGNKSIYITQKRLSYNLDQEIEGPSSTESNNYNVLVRVTDGNKDKSKKIKLSTVVEPEKLDAFWNEYTNVLKAGLKGLKKKDKKKTKKRSKKS</sequence>
<dbReference type="SUPFAM" id="SSF54762">
    <property type="entry name" value="Signal recognition particle alu RNA binding heterodimer, SRP9/14"/>
    <property type="match status" value="1"/>
</dbReference>
<keyword evidence="3 7" id="KW-0963">Cytoplasm</keyword>
<evidence type="ECO:0000256" key="2">
    <source>
        <dbReference type="ARBA" id="ARBA00010349"/>
    </source>
</evidence>
<keyword evidence="4 7" id="KW-0694">RNA-binding</keyword>
<accession>A0A9P8T0G2</accession>
<dbReference type="GeneID" id="70237885"/>
<comment type="similarity">
    <text evidence="2 7">Belongs to the SRP14 family.</text>
</comment>
<evidence type="ECO:0000256" key="6">
    <source>
        <dbReference type="ARBA" id="ARBA00023274"/>
    </source>
</evidence>
<dbReference type="GO" id="GO:0006614">
    <property type="term" value="P:SRP-dependent cotranslational protein targeting to membrane"/>
    <property type="evidence" value="ECO:0007669"/>
    <property type="project" value="UniProtKB-UniRule"/>
</dbReference>
<organism evidence="8 9">
    <name type="scientific">Ogataea philodendri</name>
    <dbReference type="NCBI Taxonomy" id="1378263"/>
    <lineage>
        <taxon>Eukaryota</taxon>
        <taxon>Fungi</taxon>
        <taxon>Dikarya</taxon>
        <taxon>Ascomycota</taxon>
        <taxon>Saccharomycotina</taxon>
        <taxon>Pichiomycetes</taxon>
        <taxon>Pichiales</taxon>
        <taxon>Pichiaceae</taxon>
        <taxon>Ogataea</taxon>
    </lineage>
</organism>
<comment type="subcellular location">
    <subcellularLocation>
        <location evidence="1 7">Cytoplasm</location>
    </subcellularLocation>
</comment>
<dbReference type="PANTHER" id="PTHR12013">
    <property type="entry name" value="SIGNAL RECOGNITION PARTICLE 14 KD PROTEIN"/>
    <property type="match status" value="1"/>
</dbReference>